<organism evidence="2 3">
    <name type="scientific">Brassicogethes aeneus</name>
    <name type="common">Rape pollen beetle</name>
    <name type="synonym">Meligethes aeneus</name>
    <dbReference type="NCBI Taxonomy" id="1431903"/>
    <lineage>
        <taxon>Eukaryota</taxon>
        <taxon>Metazoa</taxon>
        <taxon>Ecdysozoa</taxon>
        <taxon>Arthropoda</taxon>
        <taxon>Hexapoda</taxon>
        <taxon>Insecta</taxon>
        <taxon>Pterygota</taxon>
        <taxon>Neoptera</taxon>
        <taxon>Endopterygota</taxon>
        <taxon>Coleoptera</taxon>
        <taxon>Polyphaga</taxon>
        <taxon>Cucujiformia</taxon>
        <taxon>Nitidulidae</taxon>
        <taxon>Meligethinae</taxon>
        <taxon>Brassicogethes</taxon>
    </lineage>
</organism>
<dbReference type="OrthoDB" id="6782743at2759"/>
<evidence type="ECO:0000313" key="2">
    <source>
        <dbReference type="EMBL" id="CAH0558674.1"/>
    </source>
</evidence>
<proteinExistence type="predicted"/>
<feature type="domain" description="DUF4817" evidence="1">
    <location>
        <begin position="44"/>
        <end position="84"/>
    </location>
</feature>
<evidence type="ECO:0000313" key="3">
    <source>
        <dbReference type="Proteomes" id="UP001154078"/>
    </source>
</evidence>
<reference evidence="2" key="1">
    <citation type="submission" date="2021-12" db="EMBL/GenBank/DDBJ databases">
        <authorList>
            <person name="King R."/>
        </authorList>
    </citation>
    <scope>NUCLEOTIDE SEQUENCE</scope>
</reference>
<evidence type="ECO:0000259" key="1">
    <source>
        <dbReference type="Pfam" id="PF16087"/>
    </source>
</evidence>
<dbReference type="Proteomes" id="UP001154078">
    <property type="component" value="Chromosome 6"/>
</dbReference>
<dbReference type="Pfam" id="PF16087">
    <property type="entry name" value="DUF4817"/>
    <property type="match status" value="1"/>
</dbReference>
<accession>A0A9P0BBQ7</accession>
<dbReference type="InterPro" id="IPR032135">
    <property type="entry name" value="DUF4817"/>
</dbReference>
<name>A0A9P0BBQ7_BRAAE</name>
<protein>
    <recommendedName>
        <fullName evidence="1">DUF4817 domain-containing protein</fullName>
    </recommendedName>
</protein>
<keyword evidence="3" id="KW-1185">Reference proteome</keyword>
<sequence>MEILLIWYMSNSDRLIPYFRRFRVQWQTGRLIKGSAVNSCTLTQSFVQTQRRFRCKYNLPVRSEVPSKNAILRWVRDFNEKSSVNSKFAGETRTVRSQENIGRVREAFEHSPRCSVVRHSIALHISDQSLQTILHLDLKLHLYKIQTVQKLNPIDKVNRLDFCTQFLETMNNNAEILNYLTYIKSTCSIFIAATKLSAIRYKSVTI</sequence>
<dbReference type="PANTHER" id="PTHR47326">
    <property type="entry name" value="TRANSPOSABLE ELEMENT TC3 TRANSPOSASE-LIKE PROTEIN"/>
    <property type="match status" value="1"/>
</dbReference>
<dbReference type="EMBL" id="OV121137">
    <property type="protein sequence ID" value="CAH0558674.1"/>
    <property type="molecule type" value="Genomic_DNA"/>
</dbReference>
<gene>
    <name evidence="2" type="ORF">MELIAE_LOCUS8949</name>
</gene>
<dbReference type="PANTHER" id="PTHR47326:SF1">
    <property type="entry name" value="HTH PSQ-TYPE DOMAIN-CONTAINING PROTEIN"/>
    <property type="match status" value="1"/>
</dbReference>
<dbReference type="AlphaFoldDB" id="A0A9P0BBQ7"/>